<gene>
    <name evidence="1" type="ORF">HPB51_011587</name>
</gene>
<proteinExistence type="predicted"/>
<name>A0A9J6E847_RHIMP</name>
<dbReference type="AlphaFoldDB" id="A0A9J6E847"/>
<comment type="caution">
    <text evidence="1">The sequence shown here is derived from an EMBL/GenBank/DDBJ whole genome shotgun (WGS) entry which is preliminary data.</text>
</comment>
<evidence type="ECO:0000313" key="2">
    <source>
        <dbReference type="Proteomes" id="UP000821866"/>
    </source>
</evidence>
<accession>A0A9J6E847</accession>
<keyword evidence="2" id="KW-1185">Reference proteome</keyword>
<dbReference type="Proteomes" id="UP000821866">
    <property type="component" value="Chromosome 3"/>
</dbReference>
<dbReference type="EMBL" id="JABSTU010000005">
    <property type="protein sequence ID" value="KAH8030747.1"/>
    <property type="molecule type" value="Genomic_DNA"/>
</dbReference>
<evidence type="ECO:0000313" key="1">
    <source>
        <dbReference type="EMBL" id="KAH8030747.1"/>
    </source>
</evidence>
<sequence>MPQQIAVEGDDVTPEEIQGNGWFSVLKRRQESCEKSHAARHSGTQRGVTATPNATLRRIAAVSRLPMMPRSHIQVIVRPGGGLNVQACNPYRLLAAPAMSAQLAPSVTEEDIMFPNSMQIIFVVSTPSATDAAAYSRVTDIILTDQRHPVIGLSLTYRYHEPRRELRR</sequence>
<organism evidence="1 2">
    <name type="scientific">Rhipicephalus microplus</name>
    <name type="common">Cattle tick</name>
    <name type="synonym">Boophilus microplus</name>
    <dbReference type="NCBI Taxonomy" id="6941"/>
    <lineage>
        <taxon>Eukaryota</taxon>
        <taxon>Metazoa</taxon>
        <taxon>Ecdysozoa</taxon>
        <taxon>Arthropoda</taxon>
        <taxon>Chelicerata</taxon>
        <taxon>Arachnida</taxon>
        <taxon>Acari</taxon>
        <taxon>Parasitiformes</taxon>
        <taxon>Ixodida</taxon>
        <taxon>Ixodoidea</taxon>
        <taxon>Ixodidae</taxon>
        <taxon>Rhipicephalinae</taxon>
        <taxon>Rhipicephalus</taxon>
        <taxon>Boophilus</taxon>
    </lineage>
</organism>
<reference evidence="1" key="2">
    <citation type="submission" date="2021-09" db="EMBL/GenBank/DDBJ databases">
        <authorList>
            <person name="Jia N."/>
            <person name="Wang J."/>
            <person name="Shi W."/>
            <person name="Du L."/>
            <person name="Sun Y."/>
            <person name="Zhan W."/>
            <person name="Jiang J."/>
            <person name="Wang Q."/>
            <person name="Zhang B."/>
            <person name="Ji P."/>
            <person name="Sakyi L.B."/>
            <person name="Cui X."/>
            <person name="Yuan T."/>
            <person name="Jiang B."/>
            <person name="Yang W."/>
            <person name="Lam T.T.-Y."/>
            <person name="Chang Q."/>
            <person name="Ding S."/>
            <person name="Wang X."/>
            <person name="Zhu J."/>
            <person name="Ruan X."/>
            <person name="Zhao L."/>
            <person name="Wei J."/>
            <person name="Que T."/>
            <person name="Du C."/>
            <person name="Cheng J."/>
            <person name="Dai P."/>
            <person name="Han X."/>
            <person name="Huang E."/>
            <person name="Gao Y."/>
            <person name="Liu J."/>
            <person name="Shao H."/>
            <person name="Ye R."/>
            <person name="Li L."/>
            <person name="Wei W."/>
            <person name="Wang X."/>
            <person name="Wang C."/>
            <person name="Huo Q."/>
            <person name="Li W."/>
            <person name="Guo W."/>
            <person name="Chen H."/>
            <person name="Chen S."/>
            <person name="Zhou L."/>
            <person name="Zhou L."/>
            <person name="Ni X."/>
            <person name="Tian J."/>
            <person name="Zhou Y."/>
            <person name="Sheng Y."/>
            <person name="Liu T."/>
            <person name="Pan Y."/>
            <person name="Xia L."/>
            <person name="Li J."/>
            <person name="Zhao F."/>
            <person name="Cao W."/>
        </authorList>
    </citation>
    <scope>NUCLEOTIDE SEQUENCE</scope>
    <source>
        <strain evidence="1">Rmic-2018</strain>
        <tissue evidence="1">Larvae</tissue>
    </source>
</reference>
<reference evidence="1" key="1">
    <citation type="journal article" date="2020" name="Cell">
        <title>Large-Scale Comparative Analyses of Tick Genomes Elucidate Their Genetic Diversity and Vector Capacities.</title>
        <authorList>
            <consortium name="Tick Genome and Microbiome Consortium (TIGMIC)"/>
            <person name="Jia N."/>
            <person name="Wang J."/>
            <person name="Shi W."/>
            <person name="Du L."/>
            <person name="Sun Y."/>
            <person name="Zhan W."/>
            <person name="Jiang J.F."/>
            <person name="Wang Q."/>
            <person name="Zhang B."/>
            <person name="Ji P."/>
            <person name="Bell-Sakyi L."/>
            <person name="Cui X.M."/>
            <person name="Yuan T.T."/>
            <person name="Jiang B.G."/>
            <person name="Yang W.F."/>
            <person name="Lam T.T."/>
            <person name="Chang Q.C."/>
            <person name="Ding S.J."/>
            <person name="Wang X.J."/>
            <person name="Zhu J.G."/>
            <person name="Ruan X.D."/>
            <person name="Zhao L."/>
            <person name="Wei J.T."/>
            <person name="Ye R.Z."/>
            <person name="Que T.C."/>
            <person name="Du C.H."/>
            <person name="Zhou Y.H."/>
            <person name="Cheng J.X."/>
            <person name="Dai P.F."/>
            <person name="Guo W.B."/>
            <person name="Han X.H."/>
            <person name="Huang E.J."/>
            <person name="Li L.F."/>
            <person name="Wei W."/>
            <person name="Gao Y.C."/>
            <person name="Liu J.Z."/>
            <person name="Shao H.Z."/>
            <person name="Wang X."/>
            <person name="Wang C.C."/>
            <person name="Yang T.C."/>
            <person name="Huo Q.B."/>
            <person name="Li W."/>
            <person name="Chen H.Y."/>
            <person name="Chen S.E."/>
            <person name="Zhou L.G."/>
            <person name="Ni X.B."/>
            <person name="Tian J.H."/>
            <person name="Sheng Y."/>
            <person name="Liu T."/>
            <person name="Pan Y.S."/>
            <person name="Xia L.Y."/>
            <person name="Li J."/>
            <person name="Zhao F."/>
            <person name="Cao W.C."/>
        </authorList>
    </citation>
    <scope>NUCLEOTIDE SEQUENCE</scope>
    <source>
        <strain evidence="1">Rmic-2018</strain>
    </source>
</reference>
<protein>
    <submittedName>
        <fullName evidence="1">Uncharacterized protein</fullName>
    </submittedName>
</protein>